<dbReference type="Pfam" id="PF06796">
    <property type="entry name" value="NapE"/>
    <property type="match status" value="1"/>
</dbReference>
<dbReference type="EMBL" id="AF040988">
    <property type="protein sequence ID" value="AAD46686.1"/>
    <property type="molecule type" value="Genomic_DNA"/>
</dbReference>
<proteinExistence type="predicted"/>
<reference evidence="3" key="1">
    <citation type="submission" date="1998-01" db="EMBL/GenBank/DDBJ databases">
        <title>A gene cluster containing genes for periplasmic nitrate reductase and anaerobic coproporphyrinogen III oxidase from denitrifying bacteria Pseudomonas sp. G-179.</title>
        <authorList>
            <person name="Ye R.W."/>
            <person name="Bedzyk L.A."/>
        </authorList>
    </citation>
    <scope>NUCLEOTIDE SEQUENCE</scope>
    <source>
        <strain evidence="3">G-179</strain>
    </source>
</reference>
<accession>Q9Z3W7</accession>
<dbReference type="AlphaFoldDB" id="Q9Z3W7"/>
<evidence type="ECO:0000313" key="3">
    <source>
        <dbReference type="EMBL" id="AAD46686.1"/>
    </source>
</evidence>
<dbReference type="InterPro" id="IPR004448">
    <property type="entry name" value="Nitrate_reductase_NapE"/>
</dbReference>
<reference evidence="2" key="2">
    <citation type="journal article" date="1999" name="J. Bacteriol.">
        <title>The periplasmic nitrate reductase in Pseudomonas sp. strain G-179 catalyzes the first step of denitrification.</title>
        <authorList>
            <person name="Bedzyk L."/>
            <person name="Wang T."/>
            <person name="Ye R.W."/>
        </authorList>
    </citation>
    <scope>NUCLEOTIDE SEQUENCE</scope>
    <source>
        <strain evidence="2">G-179</strain>
    </source>
</reference>
<dbReference type="InterPro" id="IPR010649">
    <property type="entry name" value="NapE_TorE"/>
</dbReference>
<keyword evidence="1" id="KW-1133">Transmembrane helix</keyword>
<feature type="transmembrane region" description="Helical" evidence="1">
    <location>
        <begin position="21"/>
        <end position="50"/>
    </location>
</feature>
<gene>
    <name evidence="2" type="primary">napE</name>
</gene>
<protein>
    <submittedName>
        <fullName evidence="2">NapE</fullName>
    </submittedName>
</protein>
<dbReference type="EMBL" id="AF083948">
    <property type="protein sequence ID" value="AAC79440.1"/>
    <property type="molecule type" value="Genomic_DNA"/>
</dbReference>
<evidence type="ECO:0000256" key="1">
    <source>
        <dbReference type="SAM" id="Phobius"/>
    </source>
</evidence>
<keyword evidence="1" id="KW-0472">Membrane</keyword>
<name>Q9Z3W7_9HYPH</name>
<organism evidence="2">
    <name type="scientific">Pseudomonas sp. G-179</name>
    <dbReference type="NCBI Taxonomy" id="71238"/>
    <lineage>
        <taxon>Bacteria</taxon>
        <taxon>Pseudomonadati</taxon>
        <taxon>Pseudomonadota</taxon>
        <taxon>Alphaproteobacteria</taxon>
        <taxon>Hyphomicrobiales</taxon>
        <taxon>Rhizobiaceae</taxon>
    </lineage>
</organism>
<keyword evidence="1" id="KW-0812">Transmembrane</keyword>
<evidence type="ECO:0000313" key="2">
    <source>
        <dbReference type="EMBL" id="AAC79440.1"/>
    </source>
</evidence>
<sequence length="71" mass="7860">MAEPIATLEQTSFRQKRRRELLTFVVLAFGIWPVVAVGTVATYGFAVWAYQIVYGPPGPHDITPARPNSAE</sequence>
<dbReference type="NCBIfam" id="TIGR02973">
    <property type="entry name" value="nitrate_rd_NapE"/>
    <property type="match status" value="1"/>
</dbReference>